<sequence length="280" mass="31887">MAHLGDSKEGRERFPAKTAAVLGLLHTTGRWTMTTRITSGQRKQLVRFYEDGIDGLNLEKDGAQRVIMQGDALQRRCKEIILNFASTFFIPIQDMDVPRKHQPTIVKLRAEARRQAISDSTPLCYRVINGYTLKHHAPKAGPCRENFQYLQNWDFTDEPTVDCLVFWIPRLLPESTGKNVDEQRAHLAEFRNRLELPSHHCSSFGNVALLSGLTLAHYKATGERVPLNGLWTRTDICSVDGNRLELYWDSGSLYCDYWDWDGGRCDFIGIFALGVEPACR</sequence>
<dbReference type="EMBL" id="LCAV01000015">
    <property type="protein sequence ID" value="KKR98816.1"/>
    <property type="molecule type" value="Genomic_DNA"/>
</dbReference>
<dbReference type="Proteomes" id="UP000034108">
    <property type="component" value="Unassembled WGS sequence"/>
</dbReference>
<evidence type="ECO:0000313" key="2">
    <source>
        <dbReference type="Proteomes" id="UP000034108"/>
    </source>
</evidence>
<protein>
    <submittedName>
        <fullName evidence="1">Uncharacterized protein</fullName>
    </submittedName>
</protein>
<comment type="caution">
    <text evidence="1">The sequence shown here is derived from an EMBL/GenBank/DDBJ whole genome shotgun (WGS) entry which is preliminary data.</text>
</comment>
<accession>A0A0G0VGR0</accession>
<proteinExistence type="predicted"/>
<evidence type="ECO:0000313" key="1">
    <source>
        <dbReference type="EMBL" id="KKR98816.1"/>
    </source>
</evidence>
<name>A0A0G0VGR0_9BACT</name>
<dbReference type="AlphaFoldDB" id="A0A0G0VGR0"/>
<dbReference type="STRING" id="1619048.UU49_C0015G0001"/>
<gene>
    <name evidence="1" type="ORF">UU49_C0015G0001</name>
</gene>
<organism evidence="1 2">
    <name type="scientific">Candidatus Magasanikbacteria bacterium GW2011_GWC2_41_17</name>
    <dbReference type="NCBI Taxonomy" id="1619048"/>
    <lineage>
        <taxon>Bacteria</taxon>
        <taxon>Candidatus Magasanikiibacteriota</taxon>
    </lineage>
</organism>
<reference evidence="1 2" key="1">
    <citation type="journal article" date="2015" name="Nature">
        <title>rRNA introns, odd ribosomes, and small enigmatic genomes across a large radiation of phyla.</title>
        <authorList>
            <person name="Brown C.T."/>
            <person name="Hug L.A."/>
            <person name="Thomas B.C."/>
            <person name="Sharon I."/>
            <person name="Castelle C.J."/>
            <person name="Singh A."/>
            <person name="Wilkins M.J."/>
            <person name="Williams K.H."/>
            <person name="Banfield J.F."/>
        </authorList>
    </citation>
    <scope>NUCLEOTIDE SEQUENCE [LARGE SCALE GENOMIC DNA]</scope>
</reference>